<evidence type="ECO:0000313" key="13">
    <source>
        <dbReference type="Proteomes" id="UP000054477"/>
    </source>
</evidence>
<comment type="similarity">
    <text evidence="4">Belongs to the WD repeat ELP2 family.</text>
</comment>
<dbReference type="AlphaFoldDB" id="A0A0C9XNJ3"/>
<sequence length="828" mass="90480">MASIAYIAASVNRFNQAGDVSSESLLAFGSSRLVGLWNINDDIDSGISATLPGHEGLVTCVRFLTKDVLLSADDKGTLLLWKQNELKWKMAVKCQTHSKAISSICVHQNRIVTGSSDGLVKVWVFTQGETDEVIEFQVIPLKGKYPLALALTYLPHTRVSILAIAGTDTAVQLWLQSEETFVHSATLAGHEDWIRCLAFKPASDGEPLVLASGSQDATIRLWSIEAWRRVTSSSAASTSTIGELSDELLDVFEASLGELGDADEGGKQISLKRHILSTKSGSGSAGQQFSVTFDALLVGHEGGITSLAWRPDVKFTSTPTLLSTSTDSSLILWSPSTVSQDGSASVWINRQRFGDIGGQRLGGFVGGSWTLHGRETVAWGWAGACRRWRCSTTFSDQSQGDETWREVGAISGHNGPVKGLSWSPRGEYLISAGLDQTSRIHGNITASNQSSFWHELGRPQIHGYDLLDAVFIDPLRFASVADEKVVRIFEAPRRFIEVLEVLGVAQFPEHDHNRPQSANVPPLGLSNKAVGEGSTCFFLQGLTSIGTTQIQRPNDGELASLTLWPEVEKVFGHGYESVTIAVSNSRHLIATACKATSAEHAVVRVYDTKNYRPFGQPLLGHILTVTRIAFSPDDKLVLSVSRDRSWRLFQIQEGLGKENHKMAYVTTEYYIKGYMPVAADKTHGRIIWDCAWAMEGDIFATASRDKTVKIWSKEENILHWSITTTIKTKAPATAVAFAPGDLHARQNILFGMRHLAIGLETGDIIIYSNKVGSSASDWRIELSIDTSIAHVDHIHRLAWRPTIGSSSELASCSEDGTLRILKVQLTTD</sequence>
<dbReference type="Proteomes" id="UP000054477">
    <property type="component" value="Unassembled WGS sequence"/>
</dbReference>
<dbReference type="PROSITE" id="PS50294">
    <property type="entry name" value="WD_REPEATS_REGION"/>
    <property type="match status" value="3"/>
</dbReference>
<dbReference type="SUPFAM" id="SSF50978">
    <property type="entry name" value="WD40 repeat-like"/>
    <property type="match status" value="2"/>
</dbReference>
<dbReference type="PANTHER" id="PTHR44111">
    <property type="entry name" value="ELONGATOR COMPLEX PROTEIN 2"/>
    <property type="match status" value="1"/>
</dbReference>
<dbReference type="InterPro" id="IPR036322">
    <property type="entry name" value="WD40_repeat_dom_sf"/>
</dbReference>
<evidence type="ECO:0000256" key="9">
    <source>
        <dbReference type="ARBA" id="ARBA00022737"/>
    </source>
</evidence>
<feature type="repeat" description="WD" evidence="11">
    <location>
        <begin position="410"/>
        <end position="440"/>
    </location>
</feature>
<evidence type="ECO:0000256" key="10">
    <source>
        <dbReference type="ARBA" id="ARBA00023242"/>
    </source>
</evidence>
<organism evidence="12 13">
    <name type="scientific">Laccaria amethystina LaAM-08-1</name>
    <dbReference type="NCBI Taxonomy" id="1095629"/>
    <lineage>
        <taxon>Eukaryota</taxon>
        <taxon>Fungi</taxon>
        <taxon>Dikarya</taxon>
        <taxon>Basidiomycota</taxon>
        <taxon>Agaricomycotina</taxon>
        <taxon>Agaricomycetes</taxon>
        <taxon>Agaricomycetidae</taxon>
        <taxon>Agaricales</taxon>
        <taxon>Agaricineae</taxon>
        <taxon>Hydnangiaceae</taxon>
        <taxon>Laccaria</taxon>
    </lineage>
</organism>
<keyword evidence="8" id="KW-0819">tRNA processing</keyword>
<dbReference type="STRING" id="1095629.A0A0C9XNJ3"/>
<evidence type="ECO:0000256" key="6">
    <source>
        <dbReference type="ARBA" id="ARBA00022490"/>
    </source>
</evidence>
<evidence type="ECO:0000313" key="12">
    <source>
        <dbReference type="EMBL" id="KIK06761.1"/>
    </source>
</evidence>
<evidence type="ECO:0000256" key="5">
    <source>
        <dbReference type="ARBA" id="ARBA00020267"/>
    </source>
</evidence>
<feature type="repeat" description="WD" evidence="11">
    <location>
        <begin position="94"/>
        <end position="133"/>
    </location>
</feature>
<gene>
    <name evidence="12" type="ORF">K443DRAFT_88816</name>
</gene>
<dbReference type="EMBL" id="KN838551">
    <property type="protein sequence ID" value="KIK06761.1"/>
    <property type="molecule type" value="Genomic_DNA"/>
</dbReference>
<dbReference type="GO" id="GO:0033588">
    <property type="term" value="C:elongator holoenzyme complex"/>
    <property type="evidence" value="ECO:0007669"/>
    <property type="project" value="InterPro"/>
</dbReference>
<dbReference type="InterPro" id="IPR020472">
    <property type="entry name" value="WD40_PAC1"/>
</dbReference>
<accession>A0A0C9XNJ3</accession>
<dbReference type="GO" id="GO:0005634">
    <property type="term" value="C:nucleus"/>
    <property type="evidence" value="ECO:0007669"/>
    <property type="project" value="UniProtKB-SubCell"/>
</dbReference>
<proteinExistence type="inferred from homology"/>
<dbReference type="Gene3D" id="2.130.10.10">
    <property type="entry name" value="YVTN repeat-like/Quinoprotein amine dehydrogenase"/>
    <property type="match status" value="4"/>
</dbReference>
<dbReference type="OrthoDB" id="27911at2759"/>
<dbReference type="GO" id="GO:0002098">
    <property type="term" value="P:tRNA wobble uridine modification"/>
    <property type="evidence" value="ECO:0007669"/>
    <property type="project" value="InterPro"/>
</dbReference>
<dbReference type="HOGENOM" id="CLU_006430_2_0_1"/>
<dbReference type="PRINTS" id="PR00320">
    <property type="entry name" value="GPROTEINBRPT"/>
</dbReference>
<keyword evidence="10" id="KW-0539">Nucleus</keyword>
<dbReference type="Pfam" id="PF00400">
    <property type="entry name" value="WD40"/>
    <property type="match status" value="7"/>
</dbReference>
<feature type="repeat" description="WD" evidence="11">
    <location>
        <begin position="680"/>
        <end position="712"/>
    </location>
</feature>
<evidence type="ECO:0000256" key="11">
    <source>
        <dbReference type="PROSITE-ProRule" id="PRU00221"/>
    </source>
</evidence>
<dbReference type="InterPro" id="IPR037289">
    <property type="entry name" value="Elp2"/>
</dbReference>
<dbReference type="InterPro" id="IPR015943">
    <property type="entry name" value="WD40/YVTN_repeat-like_dom_sf"/>
</dbReference>
<feature type="repeat" description="WD" evidence="11">
    <location>
        <begin position="618"/>
        <end position="654"/>
    </location>
</feature>
<feature type="repeat" description="WD" evidence="11">
    <location>
        <begin position="297"/>
        <end position="334"/>
    </location>
</feature>
<evidence type="ECO:0000256" key="4">
    <source>
        <dbReference type="ARBA" id="ARBA00005881"/>
    </source>
</evidence>
<feature type="repeat" description="WD" evidence="11">
    <location>
        <begin position="187"/>
        <end position="232"/>
    </location>
</feature>
<keyword evidence="6" id="KW-0963">Cytoplasm</keyword>
<evidence type="ECO:0000256" key="1">
    <source>
        <dbReference type="ARBA" id="ARBA00004123"/>
    </source>
</evidence>
<keyword evidence="7 11" id="KW-0853">WD repeat</keyword>
<keyword evidence="9" id="KW-0677">Repeat</keyword>
<name>A0A0C9XNJ3_9AGAR</name>
<reference evidence="12 13" key="1">
    <citation type="submission" date="2014-04" db="EMBL/GenBank/DDBJ databases">
        <authorList>
            <consortium name="DOE Joint Genome Institute"/>
            <person name="Kuo A."/>
            <person name="Kohler A."/>
            <person name="Nagy L.G."/>
            <person name="Floudas D."/>
            <person name="Copeland A."/>
            <person name="Barry K.W."/>
            <person name="Cichocki N."/>
            <person name="Veneault-Fourrey C."/>
            <person name="LaButti K."/>
            <person name="Lindquist E.A."/>
            <person name="Lipzen A."/>
            <person name="Lundell T."/>
            <person name="Morin E."/>
            <person name="Murat C."/>
            <person name="Sun H."/>
            <person name="Tunlid A."/>
            <person name="Henrissat B."/>
            <person name="Grigoriev I.V."/>
            <person name="Hibbett D.S."/>
            <person name="Martin F."/>
            <person name="Nordberg H.P."/>
            <person name="Cantor M.N."/>
            <person name="Hua S.X."/>
        </authorList>
    </citation>
    <scope>NUCLEOTIDE SEQUENCE [LARGE SCALE GENOMIC DNA]</scope>
    <source>
        <strain evidence="12 13">LaAM-08-1</strain>
    </source>
</reference>
<evidence type="ECO:0000256" key="3">
    <source>
        <dbReference type="ARBA" id="ARBA00005043"/>
    </source>
</evidence>
<keyword evidence="13" id="KW-1185">Reference proteome</keyword>
<dbReference type="PROSITE" id="PS50082">
    <property type="entry name" value="WD_REPEATS_2"/>
    <property type="match status" value="6"/>
</dbReference>
<evidence type="ECO:0000256" key="2">
    <source>
        <dbReference type="ARBA" id="ARBA00004496"/>
    </source>
</evidence>
<evidence type="ECO:0000256" key="8">
    <source>
        <dbReference type="ARBA" id="ARBA00022694"/>
    </source>
</evidence>
<comment type="subcellular location">
    <subcellularLocation>
        <location evidence="2">Cytoplasm</location>
    </subcellularLocation>
    <subcellularLocation>
        <location evidence="1">Nucleus</location>
    </subcellularLocation>
</comment>
<dbReference type="GO" id="GO:0005737">
    <property type="term" value="C:cytoplasm"/>
    <property type="evidence" value="ECO:0007669"/>
    <property type="project" value="UniProtKB-SubCell"/>
</dbReference>
<dbReference type="SMART" id="SM00320">
    <property type="entry name" value="WD40"/>
    <property type="match status" value="10"/>
</dbReference>
<dbReference type="PANTHER" id="PTHR44111:SF1">
    <property type="entry name" value="ELONGATOR COMPLEX PROTEIN 2"/>
    <property type="match status" value="1"/>
</dbReference>
<evidence type="ECO:0000256" key="7">
    <source>
        <dbReference type="ARBA" id="ARBA00022574"/>
    </source>
</evidence>
<protein>
    <recommendedName>
        <fullName evidence="5">Elongator complex protein 2</fullName>
    </recommendedName>
</protein>
<dbReference type="InterPro" id="IPR001680">
    <property type="entry name" value="WD40_rpt"/>
</dbReference>
<dbReference type="UniPathway" id="UPA00988"/>
<reference evidence="13" key="2">
    <citation type="submission" date="2015-01" db="EMBL/GenBank/DDBJ databases">
        <title>Evolutionary Origins and Diversification of the Mycorrhizal Mutualists.</title>
        <authorList>
            <consortium name="DOE Joint Genome Institute"/>
            <consortium name="Mycorrhizal Genomics Consortium"/>
            <person name="Kohler A."/>
            <person name="Kuo A."/>
            <person name="Nagy L.G."/>
            <person name="Floudas D."/>
            <person name="Copeland A."/>
            <person name="Barry K.W."/>
            <person name="Cichocki N."/>
            <person name="Veneault-Fourrey C."/>
            <person name="LaButti K."/>
            <person name="Lindquist E.A."/>
            <person name="Lipzen A."/>
            <person name="Lundell T."/>
            <person name="Morin E."/>
            <person name="Murat C."/>
            <person name="Riley R."/>
            <person name="Ohm R."/>
            <person name="Sun H."/>
            <person name="Tunlid A."/>
            <person name="Henrissat B."/>
            <person name="Grigoriev I.V."/>
            <person name="Hibbett D.S."/>
            <person name="Martin F."/>
        </authorList>
    </citation>
    <scope>NUCLEOTIDE SEQUENCE [LARGE SCALE GENOMIC DNA]</scope>
    <source>
        <strain evidence="13">LaAM-08-1</strain>
    </source>
</reference>
<comment type="pathway">
    <text evidence="3">tRNA modification; 5-methoxycarbonylmethyl-2-thiouridine-tRNA biosynthesis.</text>
</comment>